<keyword evidence="3" id="KW-0862">Zinc</keyword>
<evidence type="ECO:0000313" key="6">
    <source>
        <dbReference type="EMBL" id="ATQ55242.1"/>
    </source>
</evidence>
<name>A0A1V0GS88_9RHOB</name>
<evidence type="ECO:0000313" key="5">
    <source>
        <dbReference type="EMBL" id="ARC36703.1"/>
    </source>
</evidence>
<feature type="binding site" evidence="3">
    <location>
        <position position="96"/>
    </location>
    <ligand>
        <name>substrate</name>
    </ligand>
</feature>
<dbReference type="PANTHER" id="PTHR10907">
    <property type="entry name" value="REGUCALCIN"/>
    <property type="match status" value="1"/>
</dbReference>
<dbReference type="SUPFAM" id="SSF63829">
    <property type="entry name" value="Calcium-dependent phosphotriesterase"/>
    <property type="match status" value="1"/>
</dbReference>
<reference evidence="5" key="3">
    <citation type="submission" date="2017-12" db="EMBL/GenBank/DDBJ databases">
        <title>FDA dAtabase for Regulatory Grade micrObial Sequences (FDA-ARGOS): Supporting development and validation of Infectious Disease Dx tests.</title>
        <authorList>
            <person name="Campos J."/>
            <person name="Goldberg B."/>
            <person name="Tallon L."/>
            <person name="Sadzewicz L."/>
            <person name="Sengamalay N."/>
            <person name="Ott S."/>
            <person name="Godinez A."/>
            <person name="Nagaraj S."/>
            <person name="Vyas G."/>
            <person name="Aluvathingal J."/>
            <person name="Nadendla S."/>
            <person name="Geyer C."/>
            <person name="Nandy P."/>
            <person name="Hobson J."/>
            <person name="Sichtig H."/>
        </authorList>
    </citation>
    <scope>NUCLEOTIDE SEQUENCE</scope>
    <source>
        <strain evidence="5">FDAARGOS_252</strain>
    </source>
</reference>
<dbReference type="Proteomes" id="UP000191257">
    <property type="component" value="Chromosome"/>
</dbReference>
<dbReference type="EMBL" id="CP024422">
    <property type="protein sequence ID" value="ATQ55242.1"/>
    <property type="molecule type" value="Genomic_DNA"/>
</dbReference>
<dbReference type="Pfam" id="PF08450">
    <property type="entry name" value="SGL"/>
    <property type="match status" value="1"/>
</dbReference>
<reference evidence="7" key="1">
    <citation type="submission" date="2017-03" db="EMBL/GenBank/DDBJ databases">
        <title>FDA dAtabase for Regulatory Grade micrObial Sequences (FDA-ARGOS): Supporting development and validation of Infectious Disease Dx tests.</title>
        <authorList>
            <person name="Minogue T."/>
            <person name="Wolcott M."/>
            <person name="Wasieloski L."/>
            <person name="Aguilar W."/>
            <person name="Moore D."/>
            <person name="Tallon L."/>
            <person name="Sadzewicz L."/>
            <person name="Sengamalay N."/>
            <person name="Ott S."/>
            <person name="Godinez A."/>
            <person name="Nagaraj S."/>
            <person name="Nadendla S."/>
            <person name="Geyer C."/>
            <person name="Sichtig H."/>
        </authorList>
    </citation>
    <scope>NUCLEOTIDE SEQUENCE [LARGE SCALE GENOMIC DNA]</scope>
    <source>
        <strain evidence="7">FDAARGOS_252</strain>
    </source>
</reference>
<evidence type="ECO:0000313" key="7">
    <source>
        <dbReference type="Proteomes" id="UP000191257"/>
    </source>
</evidence>
<dbReference type="GO" id="GO:0005509">
    <property type="term" value="F:calcium ion binding"/>
    <property type="evidence" value="ECO:0007669"/>
    <property type="project" value="TreeGrafter"/>
</dbReference>
<evidence type="ECO:0000256" key="3">
    <source>
        <dbReference type="PIRSR" id="PIRSR605511-2"/>
    </source>
</evidence>
<reference evidence="6 8" key="2">
    <citation type="submission" date="2017-10" db="EMBL/GenBank/DDBJ databases">
        <title>Complete genome sequence of Paracoccus yeei TT13 isolated from human skin.</title>
        <authorList>
            <person name="Lee K."/>
            <person name="Lim J.Y."/>
            <person name="Hwang I."/>
        </authorList>
    </citation>
    <scope>NUCLEOTIDE SEQUENCE [LARGE SCALE GENOMIC DNA]</scope>
    <source>
        <strain evidence="6 8">TT13</strain>
    </source>
</reference>
<accession>A0A1V0GS88</accession>
<evidence type="ECO:0000256" key="2">
    <source>
        <dbReference type="PIRSR" id="PIRSR605511-1"/>
    </source>
</evidence>
<feature type="binding site" evidence="3">
    <location>
        <position position="15"/>
    </location>
    <ligand>
        <name>a divalent metal cation</name>
        <dbReference type="ChEBI" id="CHEBI:60240"/>
    </ligand>
</feature>
<evidence type="ECO:0000259" key="4">
    <source>
        <dbReference type="Pfam" id="PF08450"/>
    </source>
</evidence>
<feature type="active site" description="Proton donor/acceptor" evidence="2">
    <location>
        <position position="193"/>
    </location>
</feature>
<keyword evidence="7" id="KW-1185">Reference proteome</keyword>
<dbReference type="PANTHER" id="PTHR10907:SF47">
    <property type="entry name" value="REGUCALCIN"/>
    <property type="match status" value="1"/>
</dbReference>
<dbReference type="GO" id="GO:0019853">
    <property type="term" value="P:L-ascorbic acid biosynthetic process"/>
    <property type="evidence" value="ECO:0007669"/>
    <property type="project" value="TreeGrafter"/>
</dbReference>
<dbReference type="Proteomes" id="UP000229314">
    <property type="component" value="Chromosome"/>
</dbReference>
<dbReference type="InterPro" id="IPR011042">
    <property type="entry name" value="6-blade_b-propeller_TolB-like"/>
</dbReference>
<dbReference type="EMBL" id="CP020442">
    <property type="protein sequence ID" value="ARC36703.1"/>
    <property type="molecule type" value="Genomic_DNA"/>
</dbReference>
<feature type="binding site" evidence="3">
    <location>
        <position position="193"/>
    </location>
    <ligand>
        <name>a divalent metal cation</name>
        <dbReference type="ChEBI" id="CHEBI:60240"/>
    </ligand>
</feature>
<organism evidence="5 7">
    <name type="scientific">Paracoccus yeei</name>
    <dbReference type="NCBI Taxonomy" id="147645"/>
    <lineage>
        <taxon>Bacteria</taxon>
        <taxon>Pseudomonadati</taxon>
        <taxon>Pseudomonadota</taxon>
        <taxon>Alphaproteobacteria</taxon>
        <taxon>Rhodobacterales</taxon>
        <taxon>Paracoccaceae</taxon>
        <taxon>Paracoccus</taxon>
    </lineage>
</organism>
<dbReference type="InterPro" id="IPR013658">
    <property type="entry name" value="SGL"/>
</dbReference>
<dbReference type="PRINTS" id="PR01790">
    <property type="entry name" value="SMP30FAMILY"/>
</dbReference>
<comment type="similarity">
    <text evidence="1">Belongs to the SMP-30/CGR1 family.</text>
</comment>
<protein>
    <submittedName>
        <fullName evidence="5 6">Gluconolactonase</fullName>
    </submittedName>
</protein>
<gene>
    <name evidence="5" type="ORF">A6J80_10150</name>
    <name evidence="6" type="ORF">PYTT13_05090</name>
</gene>
<feature type="domain" description="SMP-30/Gluconolactonase/LRE-like region" evidence="4">
    <location>
        <begin position="13"/>
        <end position="251"/>
    </location>
</feature>
<dbReference type="GeneID" id="78897049"/>
<proteinExistence type="inferred from homology"/>
<keyword evidence="3" id="KW-0479">Metal-binding</keyword>
<feature type="binding site" evidence="3">
    <location>
        <position position="143"/>
    </location>
    <ligand>
        <name>a divalent metal cation</name>
        <dbReference type="ChEBI" id="CHEBI:60240"/>
    </ligand>
</feature>
<dbReference type="AlphaFoldDB" id="A0A1V0GS88"/>
<feature type="binding site" evidence="3">
    <location>
        <position position="116"/>
    </location>
    <ligand>
        <name>substrate</name>
    </ligand>
</feature>
<dbReference type="KEGG" id="pye:A6J80_10150"/>
<dbReference type="InterPro" id="IPR005511">
    <property type="entry name" value="SMP-30"/>
</dbReference>
<comment type="cofactor">
    <cofactor evidence="3">
        <name>Zn(2+)</name>
        <dbReference type="ChEBI" id="CHEBI:29105"/>
    </cofactor>
    <text evidence="3">Binds 1 divalent metal cation per subunit.</text>
</comment>
<evidence type="ECO:0000256" key="1">
    <source>
        <dbReference type="ARBA" id="ARBA00008853"/>
    </source>
</evidence>
<dbReference type="GO" id="GO:0004341">
    <property type="term" value="F:gluconolactonase activity"/>
    <property type="evidence" value="ECO:0007669"/>
    <property type="project" value="TreeGrafter"/>
</dbReference>
<dbReference type="RefSeq" id="WP_080621345.1">
    <property type="nucleotide sequence ID" value="NZ_CAJGAB010000004.1"/>
</dbReference>
<dbReference type="eggNOG" id="COG3386">
    <property type="taxonomic scope" value="Bacteria"/>
</dbReference>
<feature type="binding site" evidence="3">
    <location>
        <position position="98"/>
    </location>
    <ligand>
        <name>substrate</name>
    </ligand>
</feature>
<dbReference type="STRING" id="147645.A6J80_10150"/>
<sequence>MRHTLFDPRICTLGEGALWHPERGQAFWFDILGKRLLSRHQGRELSWQFDEPVSAAGWIDRDSLLIASASALFRFHLGSGAREPLVALEADRPGNRSNDGRADPWGGFWIGTMGLDASPGAGAIYRWFDGRLERLRDGMDIPNAICFDPAGRHAYFADTARQIVWRQPLDARGWPVGEPAVYLDLTGTDQHPDGAVTDARGNFWNARWGSGALVCHAPDGTRIDSVTLPSAQVSCPAFIGENLDRILVTSAAEGLDGAQDGRTWLVLPDGARGLAEPRVRP</sequence>
<evidence type="ECO:0000313" key="8">
    <source>
        <dbReference type="Proteomes" id="UP000229314"/>
    </source>
</evidence>
<dbReference type="Gene3D" id="2.120.10.30">
    <property type="entry name" value="TolB, C-terminal domain"/>
    <property type="match status" value="1"/>
</dbReference>